<dbReference type="Proteomes" id="UP001218579">
    <property type="component" value="Unassembled WGS sequence"/>
</dbReference>
<feature type="transmembrane region" description="Helical" evidence="7">
    <location>
        <begin position="6"/>
        <end position="27"/>
    </location>
</feature>
<feature type="transmembrane region" description="Helical" evidence="7">
    <location>
        <begin position="192"/>
        <end position="214"/>
    </location>
</feature>
<feature type="transmembrane region" description="Helical" evidence="7">
    <location>
        <begin position="398"/>
        <end position="420"/>
    </location>
</feature>
<evidence type="ECO:0000313" key="9">
    <source>
        <dbReference type="Proteomes" id="UP001218579"/>
    </source>
</evidence>
<feature type="transmembrane region" description="Helical" evidence="7">
    <location>
        <begin position="365"/>
        <end position="386"/>
    </location>
</feature>
<feature type="transmembrane region" description="Helical" evidence="7">
    <location>
        <begin position="274"/>
        <end position="300"/>
    </location>
</feature>
<dbReference type="PROSITE" id="PS50283">
    <property type="entry name" value="NA_SOLUT_SYMP_3"/>
    <property type="match status" value="1"/>
</dbReference>
<feature type="transmembrane region" description="Helical" evidence="7">
    <location>
        <begin position="456"/>
        <end position="477"/>
    </location>
</feature>
<feature type="transmembrane region" description="Helical" evidence="7">
    <location>
        <begin position="512"/>
        <end position="530"/>
    </location>
</feature>
<feature type="transmembrane region" description="Helical" evidence="7">
    <location>
        <begin position="432"/>
        <end position="450"/>
    </location>
</feature>
<feature type="transmembrane region" description="Helical" evidence="7">
    <location>
        <begin position="48"/>
        <end position="70"/>
    </location>
</feature>
<feature type="transmembrane region" description="Helical" evidence="7">
    <location>
        <begin position="159"/>
        <end position="180"/>
    </location>
</feature>
<keyword evidence="9" id="KW-1185">Reference proteome</keyword>
<evidence type="ECO:0000256" key="1">
    <source>
        <dbReference type="ARBA" id="ARBA00004141"/>
    </source>
</evidence>
<feature type="transmembrane region" description="Helical" evidence="7">
    <location>
        <begin position="130"/>
        <end position="153"/>
    </location>
</feature>
<feature type="transmembrane region" description="Helical" evidence="7">
    <location>
        <begin position="320"/>
        <end position="344"/>
    </location>
</feature>
<comment type="similarity">
    <text evidence="2 6">Belongs to the sodium:solute symporter (SSF) (TC 2.A.21) family.</text>
</comment>
<evidence type="ECO:0000256" key="4">
    <source>
        <dbReference type="ARBA" id="ARBA00022989"/>
    </source>
</evidence>
<protein>
    <submittedName>
        <fullName evidence="8">Sodium:solute symporter</fullName>
    </submittedName>
</protein>
<accession>A0ABT5HL73</accession>
<proteinExistence type="inferred from homology"/>
<dbReference type="InterPro" id="IPR001734">
    <property type="entry name" value="Na/solute_symporter"/>
</dbReference>
<dbReference type="InterPro" id="IPR038377">
    <property type="entry name" value="Na/Glc_symporter_sf"/>
</dbReference>
<comment type="subcellular location">
    <subcellularLocation>
        <location evidence="1">Membrane</location>
        <topology evidence="1">Multi-pass membrane protein</topology>
    </subcellularLocation>
</comment>
<name>A0ABT5HL73_9CAUL</name>
<gene>
    <name evidence="8" type="ORF">PQU98_09480</name>
</gene>
<dbReference type="NCBIfam" id="TIGR00813">
    <property type="entry name" value="sss"/>
    <property type="match status" value="1"/>
</dbReference>
<keyword evidence="3 7" id="KW-0812">Transmembrane</keyword>
<evidence type="ECO:0000256" key="5">
    <source>
        <dbReference type="ARBA" id="ARBA00023136"/>
    </source>
</evidence>
<evidence type="ECO:0000256" key="3">
    <source>
        <dbReference type="ARBA" id="ARBA00022692"/>
    </source>
</evidence>
<sequence>MTDFQLSWVDGVIIAGYLIGLVTLALMARRGALSPDAARDHFLAGRSAPWYMIGFALFASNMTAVGMIGLPGSAYAHGINVHNYEWMGTLVLPLFCAFVLPTYLSSNVFTVPEFLERRYSRFARTYLSGLTIFLCVLADTAGALFAGGVLLQILMPDVALWQISCVLALCAGIFLIIGGLRAVMVTEAIQAVILLIGGVIVAVLTVNAAGGWEAIKNGVPASHLSLIRPDSDPVMPWTGLVTGGLIIGFYFWCTNQFMVQRMLAARSLDHGRWGGLFAGLLKLSSLFLLCIPGVAALLIFPNLARPDQVFPSLILTLLPTGILGILIAAFLATIISTLAANYNAASTLVTMDFVQRFRPSMSDTALIRVGRITVVILMLLSMLWVPMIGAMRDSLWQYLQAILSYFVPPVAAVFFAGLFWRRANDAGAKAGLTLGTILSVVFFINVEITHAVDLHFLKAAFVIFTVSLGATAIASLMTHPPDSMRVNAMTFSGDLWHKETIALKSVPWWQNYRILSLALIAVTAIMVWVFR</sequence>
<comment type="caution">
    <text evidence="8">The sequence shown here is derived from an EMBL/GenBank/DDBJ whole genome shotgun (WGS) entry which is preliminary data.</text>
</comment>
<evidence type="ECO:0000256" key="7">
    <source>
        <dbReference type="SAM" id="Phobius"/>
    </source>
</evidence>
<evidence type="ECO:0000256" key="6">
    <source>
        <dbReference type="RuleBase" id="RU362091"/>
    </source>
</evidence>
<keyword evidence="5 7" id="KW-0472">Membrane</keyword>
<dbReference type="CDD" id="cd10329">
    <property type="entry name" value="SLC5sbd_SGLT1-like"/>
    <property type="match status" value="1"/>
</dbReference>
<dbReference type="RefSeq" id="WP_272744701.1">
    <property type="nucleotide sequence ID" value="NZ_JAQQKV010000002.1"/>
</dbReference>
<dbReference type="PANTHER" id="PTHR11819">
    <property type="entry name" value="SOLUTE CARRIER FAMILY 5"/>
    <property type="match status" value="1"/>
</dbReference>
<keyword evidence="4 7" id="KW-1133">Transmembrane helix</keyword>
<feature type="transmembrane region" description="Helical" evidence="7">
    <location>
        <begin position="234"/>
        <end position="253"/>
    </location>
</feature>
<dbReference type="Gene3D" id="1.20.1730.10">
    <property type="entry name" value="Sodium/glucose cotransporter"/>
    <property type="match status" value="1"/>
</dbReference>
<dbReference type="PANTHER" id="PTHR11819:SF195">
    <property type="entry name" value="SODIUM_GLUCOSE COTRANSPORTER 4"/>
    <property type="match status" value="1"/>
</dbReference>
<reference evidence="8 9" key="1">
    <citation type="submission" date="2023-01" db="EMBL/GenBank/DDBJ databases">
        <title>Novel species of the genus Asticcacaulis isolated from rivers.</title>
        <authorList>
            <person name="Lu H."/>
        </authorList>
    </citation>
    <scope>NUCLEOTIDE SEQUENCE [LARGE SCALE GENOMIC DNA]</scope>
    <source>
        <strain evidence="8 9">LKC15W</strain>
    </source>
</reference>
<evidence type="ECO:0000256" key="2">
    <source>
        <dbReference type="ARBA" id="ARBA00006434"/>
    </source>
</evidence>
<evidence type="ECO:0000313" key="8">
    <source>
        <dbReference type="EMBL" id="MDC7676359.1"/>
    </source>
</evidence>
<dbReference type="EMBL" id="JAQQKV010000002">
    <property type="protein sequence ID" value="MDC7676359.1"/>
    <property type="molecule type" value="Genomic_DNA"/>
</dbReference>
<organism evidence="8 9">
    <name type="scientific">Asticcacaulis machinosus</name>
    <dbReference type="NCBI Taxonomy" id="2984211"/>
    <lineage>
        <taxon>Bacteria</taxon>
        <taxon>Pseudomonadati</taxon>
        <taxon>Pseudomonadota</taxon>
        <taxon>Alphaproteobacteria</taxon>
        <taxon>Caulobacterales</taxon>
        <taxon>Caulobacteraceae</taxon>
        <taxon>Asticcacaulis</taxon>
    </lineage>
</organism>
<feature type="transmembrane region" description="Helical" evidence="7">
    <location>
        <begin position="90"/>
        <end position="109"/>
    </location>
</feature>
<dbReference type="Pfam" id="PF00474">
    <property type="entry name" value="SSF"/>
    <property type="match status" value="1"/>
</dbReference>